<dbReference type="Pfam" id="PF12729">
    <property type="entry name" value="4HB_MCP_1"/>
    <property type="match status" value="1"/>
</dbReference>
<evidence type="ECO:0000256" key="1">
    <source>
        <dbReference type="ARBA" id="ARBA00004370"/>
    </source>
</evidence>
<feature type="coiled-coil region" evidence="5">
    <location>
        <begin position="585"/>
        <end position="612"/>
    </location>
</feature>
<dbReference type="EMBL" id="CAKLDM010000001">
    <property type="protein sequence ID" value="CAH0536588.1"/>
    <property type="molecule type" value="Genomic_DNA"/>
</dbReference>
<keyword evidence="5" id="KW-0175">Coiled coil</keyword>
<comment type="subcellular location">
    <subcellularLocation>
        <location evidence="1">Membrane</location>
    </subcellularLocation>
</comment>
<dbReference type="Pfam" id="PF00015">
    <property type="entry name" value="MCPsignal"/>
    <property type="match status" value="1"/>
</dbReference>
<accession>A0ABN8DYB4</accession>
<keyword evidence="6" id="KW-0812">Transmembrane</keyword>
<keyword evidence="10" id="KW-1185">Reference proteome</keyword>
<dbReference type="PROSITE" id="PS50885">
    <property type="entry name" value="HAMP"/>
    <property type="match status" value="1"/>
</dbReference>
<evidence type="ECO:0000256" key="2">
    <source>
        <dbReference type="ARBA" id="ARBA00023224"/>
    </source>
</evidence>
<dbReference type="SMART" id="SM00304">
    <property type="entry name" value="HAMP"/>
    <property type="match status" value="1"/>
</dbReference>
<dbReference type="RefSeq" id="WP_237359948.1">
    <property type="nucleotide sequence ID" value="NZ_CAKLDM010000001.1"/>
</dbReference>
<keyword evidence="6" id="KW-1133">Transmembrane helix</keyword>
<sequence length="661" mass="72272">MKLSISGKLQMSFLVLVLLFIVSAFFTYRSVNVVEEHASSLIDTDLPTVDASRSLQQSIQETVSSVRAYMLLGDEKQFAALEEIIARTDELVPKFESLIPQQEFDTITQQWQQVKTSVMEIAKLSHSDENLPAHNLFINEAAPIAEVALDQLQSLINDESSNKEGGDRKRLFKLYADSYNSLANALASMRDFLIYGKDEHIDKYNDFMKAHDKSVAEIDSKAALLSSTGESLWSLFKDMQQLYIPLANQVTELRNSSGWNVANEKMANELIPQALALEDSLEKLVEEQQAKADTSGKGIYQSVSQLLTSLIFTSILSVVAALAISTYMGRNIGRRVRNISKRAQIIAAGDISQNALTVEGNDELASLTDAINRMNQSLAGIVQGVTTKAHEVDASMSNLLSANEQTLQQVSKQRSNIEQIGQELHDVATSAETTSEHAQRSVDSLNESNKQINQGSKALELNKSTVERLHATIEEASQKVAHLSKETDAIGRVTEVIEGLAEQTNLLALNAAIEAARAGEYGRGFAVVADEVRLLATRTTESTSEINAIVNAIQSSTSLVVEQIEASKVLAVEGSEHTEQAVSTLHTTTDQIDALNAQMDELASAAEQQSSTIRAINSLMDGVNQSVNDVSGISQSSNETTVQIRDQVTDLNREMDQFKTS</sequence>
<protein>
    <recommendedName>
        <fullName evidence="11">Methyl-accepting chemotaxis protein</fullName>
    </recommendedName>
</protein>
<evidence type="ECO:0000313" key="9">
    <source>
        <dbReference type="EMBL" id="CAH0536588.1"/>
    </source>
</evidence>
<dbReference type="SMART" id="SM00283">
    <property type="entry name" value="MA"/>
    <property type="match status" value="1"/>
</dbReference>
<comment type="caution">
    <text evidence="9">The sequence shown here is derived from an EMBL/GenBank/DDBJ whole genome shotgun (WGS) entry which is preliminary data.</text>
</comment>
<gene>
    <name evidence="9" type="ORF">VMF7928_00541</name>
</gene>
<feature type="domain" description="HAMP" evidence="8">
    <location>
        <begin position="330"/>
        <end position="383"/>
    </location>
</feature>
<proteinExistence type="inferred from homology"/>
<dbReference type="InterPro" id="IPR003660">
    <property type="entry name" value="HAMP_dom"/>
</dbReference>
<dbReference type="PROSITE" id="PS50111">
    <property type="entry name" value="CHEMOTAXIS_TRANSDUC_2"/>
    <property type="match status" value="1"/>
</dbReference>
<evidence type="ECO:0000256" key="4">
    <source>
        <dbReference type="PROSITE-ProRule" id="PRU00284"/>
    </source>
</evidence>
<evidence type="ECO:0000259" key="7">
    <source>
        <dbReference type="PROSITE" id="PS50111"/>
    </source>
</evidence>
<keyword evidence="6" id="KW-0472">Membrane</keyword>
<dbReference type="Gene3D" id="1.10.287.950">
    <property type="entry name" value="Methyl-accepting chemotaxis protein"/>
    <property type="match status" value="1"/>
</dbReference>
<dbReference type="PANTHER" id="PTHR32089">
    <property type="entry name" value="METHYL-ACCEPTING CHEMOTAXIS PROTEIN MCPB"/>
    <property type="match status" value="1"/>
</dbReference>
<evidence type="ECO:0000256" key="3">
    <source>
        <dbReference type="ARBA" id="ARBA00029447"/>
    </source>
</evidence>
<evidence type="ECO:0000256" key="5">
    <source>
        <dbReference type="SAM" id="Coils"/>
    </source>
</evidence>
<reference evidence="9" key="1">
    <citation type="submission" date="2021-11" db="EMBL/GenBank/DDBJ databases">
        <authorList>
            <person name="Rodrigo-Torres L."/>
            <person name="Arahal R. D."/>
            <person name="Lucena T."/>
        </authorList>
    </citation>
    <scope>NUCLEOTIDE SEQUENCE</scope>
    <source>
        <strain evidence="9">CECT 7928</strain>
    </source>
</reference>
<evidence type="ECO:0000313" key="10">
    <source>
        <dbReference type="Proteomes" id="UP000838748"/>
    </source>
</evidence>
<dbReference type="SUPFAM" id="SSF58104">
    <property type="entry name" value="Methyl-accepting chemotaxis protein (MCP) signaling domain"/>
    <property type="match status" value="1"/>
</dbReference>
<feature type="transmembrane region" description="Helical" evidence="6">
    <location>
        <begin position="306"/>
        <end position="328"/>
    </location>
</feature>
<dbReference type="Pfam" id="PF00672">
    <property type="entry name" value="HAMP"/>
    <property type="match status" value="1"/>
</dbReference>
<feature type="domain" description="Methyl-accepting transducer" evidence="7">
    <location>
        <begin position="388"/>
        <end position="624"/>
    </location>
</feature>
<evidence type="ECO:0000259" key="8">
    <source>
        <dbReference type="PROSITE" id="PS50885"/>
    </source>
</evidence>
<name>A0ABN8DYB4_9VIBR</name>
<keyword evidence="2 4" id="KW-0807">Transducer</keyword>
<dbReference type="CDD" id="cd06225">
    <property type="entry name" value="HAMP"/>
    <property type="match status" value="1"/>
</dbReference>
<dbReference type="Proteomes" id="UP000838748">
    <property type="component" value="Unassembled WGS sequence"/>
</dbReference>
<organism evidence="9 10">
    <name type="scientific">Vibrio marisflavi CECT 7928</name>
    <dbReference type="NCBI Taxonomy" id="634439"/>
    <lineage>
        <taxon>Bacteria</taxon>
        <taxon>Pseudomonadati</taxon>
        <taxon>Pseudomonadota</taxon>
        <taxon>Gammaproteobacteria</taxon>
        <taxon>Vibrionales</taxon>
        <taxon>Vibrionaceae</taxon>
        <taxon>Vibrio</taxon>
    </lineage>
</organism>
<evidence type="ECO:0000256" key="6">
    <source>
        <dbReference type="SAM" id="Phobius"/>
    </source>
</evidence>
<dbReference type="InterPro" id="IPR004089">
    <property type="entry name" value="MCPsignal_dom"/>
</dbReference>
<evidence type="ECO:0008006" key="11">
    <source>
        <dbReference type="Google" id="ProtNLM"/>
    </source>
</evidence>
<dbReference type="PANTHER" id="PTHR32089:SF112">
    <property type="entry name" value="LYSOZYME-LIKE PROTEIN-RELATED"/>
    <property type="match status" value="1"/>
</dbReference>
<comment type="similarity">
    <text evidence="3">Belongs to the methyl-accepting chemotaxis (MCP) protein family.</text>
</comment>
<dbReference type="InterPro" id="IPR024478">
    <property type="entry name" value="HlyB_4HB_MCP"/>
</dbReference>